<accession>A0ABW6PPL2</accession>
<organism evidence="2 3">
    <name type="scientific">Nocardia thailandica</name>
    <dbReference type="NCBI Taxonomy" id="257275"/>
    <lineage>
        <taxon>Bacteria</taxon>
        <taxon>Bacillati</taxon>
        <taxon>Actinomycetota</taxon>
        <taxon>Actinomycetes</taxon>
        <taxon>Mycobacteriales</taxon>
        <taxon>Nocardiaceae</taxon>
        <taxon>Nocardia</taxon>
    </lineage>
</organism>
<dbReference type="RefSeq" id="WP_387700879.1">
    <property type="nucleotide sequence ID" value="NZ_JBIAMX010000008.1"/>
</dbReference>
<protein>
    <recommendedName>
        <fullName evidence="4">Integral membrane protein</fullName>
    </recommendedName>
</protein>
<evidence type="ECO:0000313" key="2">
    <source>
        <dbReference type="EMBL" id="MFF0544307.1"/>
    </source>
</evidence>
<comment type="caution">
    <text evidence="2">The sequence shown here is derived from an EMBL/GenBank/DDBJ whole genome shotgun (WGS) entry which is preliminary data.</text>
</comment>
<keyword evidence="3" id="KW-1185">Reference proteome</keyword>
<evidence type="ECO:0000313" key="3">
    <source>
        <dbReference type="Proteomes" id="UP001601444"/>
    </source>
</evidence>
<feature type="transmembrane region" description="Helical" evidence="1">
    <location>
        <begin position="26"/>
        <end position="44"/>
    </location>
</feature>
<evidence type="ECO:0000256" key="1">
    <source>
        <dbReference type="SAM" id="Phobius"/>
    </source>
</evidence>
<reference evidence="2 3" key="1">
    <citation type="submission" date="2024-10" db="EMBL/GenBank/DDBJ databases">
        <title>The Natural Products Discovery Center: Release of the First 8490 Sequenced Strains for Exploring Actinobacteria Biosynthetic Diversity.</title>
        <authorList>
            <person name="Kalkreuter E."/>
            <person name="Kautsar S.A."/>
            <person name="Yang D."/>
            <person name="Bader C.D."/>
            <person name="Teijaro C.N."/>
            <person name="Fluegel L."/>
            <person name="Davis C.M."/>
            <person name="Simpson J.R."/>
            <person name="Lauterbach L."/>
            <person name="Steele A.D."/>
            <person name="Gui C."/>
            <person name="Meng S."/>
            <person name="Li G."/>
            <person name="Viehrig K."/>
            <person name="Ye F."/>
            <person name="Su P."/>
            <person name="Kiefer A.F."/>
            <person name="Nichols A."/>
            <person name="Cepeda A.J."/>
            <person name="Yan W."/>
            <person name="Fan B."/>
            <person name="Jiang Y."/>
            <person name="Adhikari A."/>
            <person name="Zheng C.-J."/>
            <person name="Schuster L."/>
            <person name="Cowan T.M."/>
            <person name="Smanski M.J."/>
            <person name="Chevrette M.G."/>
            <person name="De Carvalho L.P.S."/>
            <person name="Shen B."/>
        </authorList>
    </citation>
    <scope>NUCLEOTIDE SEQUENCE [LARGE SCALE GENOMIC DNA]</scope>
    <source>
        <strain evidence="2 3">NPDC004045</strain>
    </source>
</reference>
<sequence length="210" mass="22138">MPGEDQDAIGLDLVAPEMFAPVLRTLTWAAVGLGTGAALLSALWLTWPGALAVGLAVAVPTIGYAVALRRRRMWPRGGVVHARTLFGTRTLDIAEATGVELLVYPGRLSRIVLRLTARGETRIVPLALYTDTGSGRELHVLGLRKLADALAGTDLAAGVAVADVLVAQLRAEARDAALGERPLYRGVRLVREKDAVQPVVLGDAEVAGLL</sequence>
<dbReference type="EMBL" id="JBIAMX010000008">
    <property type="protein sequence ID" value="MFF0544307.1"/>
    <property type="molecule type" value="Genomic_DNA"/>
</dbReference>
<keyword evidence="1" id="KW-1133">Transmembrane helix</keyword>
<proteinExistence type="predicted"/>
<name>A0ABW6PPL2_9NOCA</name>
<dbReference type="Proteomes" id="UP001601444">
    <property type="component" value="Unassembled WGS sequence"/>
</dbReference>
<evidence type="ECO:0008006" key="4">
    <source>
        <dbReference type="Google" id="ProtNLM"/>
    </source>
</evidence>
<keyword evidence="1" id="KW-0812">Transmembrane</keyword>
<gene>
    <name evidence="2" type="ORF">ACFYTF_15865</name>
</gene>
<keyword evidence="1" id="KW-0472">Membrane</keyword>
<feature type="transmembrane region" description="Helical" evidence="1">
    <location>
        <begin position="50"/>
        <end position="68"/>
    </location>
</feature>